<dbReference type="AlphaFoldDB" id="A0A0R2C3B6"/>
<keyword evidence="2" id="KW-0479">Metal-binding</keyword>
<dbReference type="Pfam" id="PF07687">
    <property type="entry name" value="M20_dimer"/>
    <property type="match status" value="1"/>
</dbReference>
<dbReference type="InterPro" id="IPR051458">
    <property type="entry name" value="Cyt/Met_Dipeptidase"/>
</dbReference>
<evidence type="ECO:0000256" key="2">
    <source>
        <dbReference type="ARBA" id="ARBA00022723"/>
    </source>
</evidence>
<dbReference type="Proteomes" id="UP000051576">
    <property type="component" value="Unassembled WGS sequence"/>
</dbReference>
<dbReference type="EMBL" id="AYYX01000060">
    <property type="protein sequence ID" value="KRM85802.1"/>
    <property type="molecule type" value="Genomic_DNA"/>
</dbReference>
<gene>
    <name evidence="5" type="ORF">FD21_GL001791</name>
</gene>
<dbReference type="PANTHER" id="PTHR43270:SF8">
    <property type="entry name" value="DI- AND TRIPEPTIDASE DUG2-RELATED"/>
    <property type="match status" value="1"/>
</dbReference>
<dbReference type="RefSeq" id="WP_056970718.1">
    <property type="nucleotide sequence ID" value="NZ_AYYX01000060.1"/>
</dbReference>
<evidence type="ECO:0000256" key="3">
    <source>
        <dbReference type="ARBA" id="ARBA00022801"/>
    </source>
</evidence>
<feature type="domain" description="Peptidase M20 dimerisation" evidence="4">
    <location>
        <begin position="193"/>
        <end position="342"/>
    </location>
</feature>
<comment type="caution">
    <text evidence="5">The sequence shown here is derived from an EMBL/GenBank/DDBJ whole genome shotgun (WGS) entry which is preliminary data.</text>
</comment>
<dbReference type="GO" id="GO:0006508">
    <property type="term" value="P:proteolysis"/>
    <property type="evidence" value="ECO:0007669"/>
    <property type="project" value="UniProtKB-KW"/>
</dbReference>
<evidence type="ECO:0000256" key="1">
    <source>
        <dbReference type="ARBA" id="ARBA00022670"/>
    </source>
</evidence>
<proteinExistence type="predicted"/>
<name>A0A0R2C3B6_9LACO</name>
<reference evidence="5 6" key="1">
    <citation type="journal article" date="2015" name="Genome Announc.">
        <title>Expanding the biotechnology potential of lactobacilli through comparative genomics of 213 strains and associated genera.</title>
        <authorList>
            <person name="Sun Z."/>
            <person name="Harris H.M."/>
            <person name="McCann A."/>
            <person name="Guo C."/>
            <person name="Argimon S."/>
            <person name="Zhang W."/>
            <person name="Yang X."/>
            <person name="Jeffery I.B."/>
            <person name="Cooney J.C."/>
            <person name="Kagawa T.F."/>
            <person name="Liu W."/>
            <person name="Song Y."/>
            <person name="Salvetti E."/>
            <person name="Wrobel A."/>
            <person name="Rasinkangas P."/>
            <person name="Parkhill J."/>
            <person name="Rea M.C."/>
            <person name="O'Sullivan O."/>
            <person name="Ritari J."/>
            <person name="Douillard F.P."/>
            <person name="Paul Ross R."/>
            <person name="Yang R."/>
            <person name="Briner A.E."/>
            <person name="Felis G.E."/>
            <person name="de Vos W.M."/>
            <person name="Barrangou R."/>
            <person name="Klaenhammer T.R."/>
            <person name="Caufield P.W."/>
            <person name="Cui Y."/>
            <person name="Zhang H."/>
            <person name="O'Toole P.W."/>
        </authorList>
    </citation>
    <scope>NUCLEOTIDE SEQUENCE [LARGE SCALE GENOMIC DNA]</scope>
    <source>
        <strain evidence="5 6">DSM 20605</strain>
    </source>
</reference>
<evidence type="ECO:0000313" key="6">
    <source>
        <dbReference type="Proteomes" id="UP000051576"/>
    </source>
</evidence>
<evidence type="ECO:0000313" key="5">
    <source>
        <dbReference type="EMBL" id="KRM85802.1"/>
    </source>
</evidence>
<accession>A0A0R2C3B6</accession>
<dbReference type="STRING" id="1133569.FD21_GL001791"/>
<dbReference type="InterPro" id="IPR002933">
    <property type="entry name" value="Peptidase_M20"/>
</dbReference>
<organism evidence="5 6">
    <name type="scientific">Liquorilactobacillus vini DSM 20605</name>
    <dbReference type="NCBI Taxonomy" id="1133569"/>
    <lineage>
        <taxon>Bacteria</taxon>
        <taxon>Bacillati</taxon>
        <taxon>Bacillota</taxon>
        <taxon>Bacilli</taxon>
        <taxon>Lactobacillales</taxon>
        <taxon>Lactobacillaceae</taxon>
        <taxon>Liquorilactobacillus</taxon>
    </lineage>
</organism>
<dbReference type="PANTHER" id="PTHR43270">
    <property type="entry name" value="BETA-ALA-HIS DIPEPTIDASE"/>
    <property type="match status" value="1"/>
</dbReference>
<sequence length="447" mass="50804">MDNELFIQKHQAYFLQTLEKLVSIQSICKNQAQIDQAVDFICQLCKNLFSCQIKIIKTKGSPVILGELNAKANAKKSILFYGHYDVMPAEDVKNWKTDPFKLTLRNGRLYGRGAGDNKGQLLGVIFGLYVYQQLHHGFPCNIKLLIEGEEEKGSLHLQSTVHDLSAAELKEIQTVFVIDGSFNFAGQHVLRLGNRGLLGFEITLTTNKTDAHSGNYGNILANPVLEFYKILSKIYNFAENKVKIPYFYDGIRRVTQDEENILHKLPAVSFKKDNQLDFQNSSDYYKKLMFEPSFNINGIQSGFLGQGIKTIIPGKITARFDCRLVKGQSIKRIEAGLNEQLAAWIKQGTVEIKYLNEIPPYYAGIEDRFIAKIIASIRKVDPQTVIEPIMPGTVPNYVWEQNLKAKVFTIPLANFDQHNHTANENIRLDAYLQGIRIIYELIKLYTD</sequence>
<dbReference type="PATRIC" id="fig|1133569.4.peg.1937"/>
<keyword evidence="3" id="KW-0378">Hydrolase</keyword>
<keyword evidence="1" id="KW-0645">Protease</keyword>
<dbReference type="Pfam" id="PF01546">
    <property type="entry name" value="Peptidase_M20"/>
    <property type="match status" value="1"/>
</dbReference>
<dbReference type="InterPro" id="IPR011650">
    <property type="entry name" value="Peptidase_M20_dimer"/>
</dbReference>
<dbReference type="SUPFAM" id="SSF53187">
    <property type="entry name" value="Zn-dependent exopeptidases"/>
    <property type="match status" value="1"/>
</dbReference>
<evidence type="ECO:0000259" key="4">
    <source>
        <dbReference type="Pfam" id="PF07687"/>
    </source>
</evidence>
<protein>
    <submittedName>
        <fullName evidence="5">Peptidase M20</fullName>
    </submittedName>
</protein>
<dbReference type="Gene3D" id="3.40.630.10">
    <property type="entry name" value="Zn peptidases"/>
    <property type="match status" value="1"/>
</dbReference>
<dbReference type="GO" id="GO:0008233">
    <property type="term" value="F:peptidase activity"/>
    <property type="evidence" value="ECO:0007669"/>
    <property type="project" value="UniProtKB-KW"/>
</dbReference>
<dbReference type="Gene3D" id="3.30.70.360">
    <property type="match status" value="1"/>
</dbReference>
<dbReference type="GO" id="GO:0046872">
    <property type="term" value="F:metal ion binding"/>
    <property type="evidence" value="ECO:0007669"/>
    <property type="project" value="UniProtKB-KW"/>
</dbReference>
<keyword evidence="6" id="KW-1185">Reference proteome</keyword>